<accession>A0A2C9WFZ1</accession>
<dbReference type="Gramene" id="Manes.02G162900.1.v8.1">
    <property type="protein sequence ID" value="Manes.02G162900.1.v8.1.CDS"/>
    <property type="gene ID" value="Manes.02G162900.v8.1"/>
</dbReference>
<dbReference type="Pfam" id="PF05340">
    <property type="entry name" value="DUF740"/>
    <property type="match status" value="1"/>
</dbReference>
<dbReference type="PANTHER" id="PTHR35995:SF1">
    <property type="entry name" value="OS04G0690500 PROTEIN"/>
    <property type="match status" value="1"/>
</dbReference>
<dbReference type="PANTHER" id="PTHR35995">
    <property type="entry name" value="OS04G0690500 PROTEIN"/>
    <property type="match status" value="1"/>
</dbReference>
<keyword evidence="2" id="KW-1185">Reference proteome</keyword>
<protein>
    <recommendedName>
        <fullName evidence="3">DUF740 family protein</fullName>
    </recommendedName>
</protein>
<comment type="caution">
    <text evidence="1">The sequence shown here is derived from an EMBL/GenBank/DDBJ whole genome shotgun (WGS) entry which is preliminary data.</text>
</comment>
<dbReference type="OrthoDB" id="1924480at2759"/>
<dbReference type="InterPro" id="IPR008004">
    <property type="entry name" value="OCTOPUS-like"/>
</dbReference>
<evidence type="ECO:0000313" key="1">
    <source>
        <dbReference type="EMBL" id="OAY58263.1"/>
    </source>
</evidence>
<organism evidence="1 2">
    <name type="scientific">Manihot esculenta</name>
    <name type="common">Cassava</name>
    <name type="synonym">Jatropha manihot</name>
    <dbReference type="NCBI Taxonomy" id="3983"/>
    <lineage>
        <taxon>Eukaryota</taxon>
        <taxon>Viridiplantae</taxon>
        <taxon>Streptophyta</taxon>
        <taxon>Embryophyta</taxon>
        <taxon>Tracheophyta</taxon>
        <taxon>Spermatophyta</taxon>
        <taxon>Magnoliopsida</taxon>
        <taxon>eudicotyledons</taxon>
        <taxon>Gunneridae</taxon>
        <taxon>Pentapetalae</taxon>
        <taxon>rosids</taxon>
        <taxon>fabids</taxon>
        <taxon>Malpighiales</taxon>
        <taxon>Euphorbiaceae</taxon>
        <taxon>Crotonoideae</taxon>
        <taxon>Manihoteae</taxon>
        <taxon>Manihot</taxon>
    </lineage>
</organism>
<dbReference type="STRING" id="3983.A0A2C9WFZ1"/>
<reference evidence="2" key="1">
    <citation type="journal article" date="2016" name="Nat. Biotechnol.">
        <title>Sequencing wild and cultivated cassava and related species reveals extensive interspecific hybridization and genetic diversity.</title>
        <authorList>
            <person name="Bredeson J.V."/>
            <person name="Lyons J.B."/>
            <person name="Prochnik S.E."/>
            <person name="Wu G.A."/>
            <person name="Ha C.M."/>
            <person name="Edsinger-Gonzales E."/>
            <person name="Grimwood J."/>
            <person name="Schmutz J."/>
            <person name="Rabbi I.Y."/>
            <person name="Egesi C."/>
            <person name="Nauluvula P."/>
            <person name="Lebot V."/>
            <person name="Ndunguru J."/>
            <person name="Mkamilo G."/>
            <person name="Bart R.S."/>
            <person name="Setter T.L."/>
            <person name="Gleadow R.M."/>
            <person name="Kulakow P."/>
            <person name="Ferguson M.E."/>
            <person name="Rounsley S."/>
            <person name="Rokhsar D.S."/>
        </authorList>
    </citation>
    <scope>NUCLEOTIDE SEQUENCE [LARGE SCALE GENOMIC DNA]</scope>
    <source>
        <strain evidence="2">cv. AM560-2</strain>
    </source>
</reference>
<proteinExistence type="predicted"/>
<evidence type="ECO:0000313" key="2">
    <source>
        <dbReference type="Proteomes" id="UP000091857"/>
    </source>
</evidence>
<dbReference type="EMBL" id="CM004388">
    <property type="protein sequence ID" value="OAY58263.1"/>
    <property type="molecule type" value="Genomic_DNA"/>
</dbReference>
<dbReference type="AlphaFoldDB" id="A0A2C9WFZ1"/>
<dbReference type="OMA" id="SFCYFHP"/>
<name>A0A2C9WFZ1_MANES</name>
<evidence type="ECO:0008006" key="3">
    <source>
        <dbReference type="Google" id="ProtNLM"/>
    </source>
</evidence>
<sequence length="208" mass="23978">MNGHRDENSCCYFHPKQVLVGVCPLCLNERLLVLAAKQGQLPSTLRPQSFTTHARKPSISFPKIFAFDSLLNRLEFRHGKSSHKSDASTSQEESFISIKFEDNGAALWEKGTVSNKVTVKQCTNSGNHNLNNQNKDFKQPEDTMETISEMHNTKPRSLMRWRKRIGHVFQVIRWKSSKRRNDVGHVSTEVEGVKERKSWIRTLTKRRT</sequence>
<gene>
    <name evidence="1" type="ORF">MANES_02G162900v8</name>
</gene>
<dbReference type="Proteomes" id="UP000091857">
    <property type="component" value="Chromosome 2"/>
</dbReference>